<dbReference type="FunFam" id="3.40.309.10:FF:000009">
    <property type="entry name" value="Aldehyde dehydrogenase A"/>
    <property type="match status" value="1"/>
</dbReference>
<dbReference type="Gene3D" id="3.40.309.10">
    <property type="entry name" value="Aldehyde Dehydrogenase, Chain A, domain 2"/>
    <property type="match status" value="1"/>
</dbReference>
<gene>
    <name evidence="4" type="ORF">SAMN05216193_105168</name>
</gene>
<dbReference type="PANTHER" id="PTHR43353">
    <property type="entry name" value="SUCCINATE-SEMIALDEHYDE DEHYDROGENASE, MITOCHONDRIAL"/>
    <property type="match status" value="1"/>
</dbReference>
<keyword evidence="5" id="KW-1185">Reference proteome</keyword>
<sequence>MYDVELGLFIDGQWRSGEGRRTVPVVNPATEEVLAALPLATEQDIEDALNSSLAGFAVWRNTSAWDRQVVMNRAAALIRERREALALVLTQENGKPLADSRGEIDRVVETIEWCAEEGKRAYGRLLPPRQSELLQTTVKRPIGPVAAFAPWNFPAVLVARKVAAALAAGCSVILKPAEETPGVCVGIIRAFVDAGVPDGVINMLFGEPSQISERLIASPVTRKVSFTGSVPVGRLLSTLAAQQLKPVTMELGGHSPVVVFDDVDVRAVARACAGFKFRNAGQVCVSASRFFVHERLYGEFVRHFVEFANAINVGNGLEPGVSMGPLANGRRLEATAGLVADAKARGATIAAGGERLFDRGYFFQPTVLTDLDPQSRILHEEPFCPVAPIMPFSDFDEVMGRANGVDFGLAAYAFTNSIKRAAAISEAFDAGWIGINSFTPALADAPISGSKQSGIGHEGGPEGLDAYLQTRFVSQASSV</sequence>
<accession>A0A1H0EGG3</accession>
<evidence type="ECO:0000313" key="4">
    <source>
        <dbReference type="EMBL" id="SDN81577.1"/>
    </source>
</evidence>
<feature type="domain" description="Aldehyde dehydrogenase" evidence="3">
    <location>
        <begin position="14"/>
        <end position="473"/>
    </location>
</feature>
<dbReference type="RefSeq" id="WP_084310569.1">
    <property type="nucleotide sequence ID" value="NZ_FNIJ01000005.1"/>
</dbReference>
<dbReference type="EMBL" id="FNIJ01000005">
    <property type="protein sequence ID" value="SDN81577.1"/>
    <property type="molecule type" value="Genomic_DNA"/>
</dbReference>
<dbReference type="InterPro" id="IPR016162">
    <property type="entry name" value="Ald_DH_N"/>
</dbReference>
<dbReference type="OrthoDB" id="9812625at2"/>
<dbReference type="Gene3D" id="3.40.605.10">
    <property type="entry name" value="Aldehyde Dehydrogenase, Chain A, domain 1"/>
    <property type="match status" value="1"/>
</dbReference>
<dbReference type="SUPFAM" id="SSF53720">
    <property type="entry name" value="ALDH-like"/>
    <property type="match status" value="1"/>
</dbReference>
<dbReference type="CDD" id="cd07103">
    <property type="entry name" value="ALDH_F5_SSADH_GabD"/>
    <property type="match status" value="1"/>
</dbReference>
<dbReference type="InterPro" id="IPR016163">
    <property type="entry name" value="Ald_DH_C"/>
</dbReference>
<evidence type="ECO:0000259" key="3">
    <source>
        <dbReference type="Pfam" id="PF00171"/>
    </source>
</evidence>
<dbReference type="GO" id="GO:0016620">
    <property type="term" value="F:oxidoreductase activity, acting on the aldehyde or oxo group of donors, NAD or NADP as acceptor"/>
    <property type="evidence" value="ECO:0007669"/>
    <property type="project" value="InterPro"/>
</dbReference>
<dbReference type="STRING" id="198616.SAMN05216193_105168"/>
<comment type="similarity">
    <text evidence="1">Belongs to the aldehyde dehydrogenase family.</text>
</comment>
<dbReference type="Pfam" id="PF00171">
    <property type="entry name" value="Aldedh"/>
    <property type="match status" value="1"/>
</dbReference>
<protein>
    <submittedName>
        <fullName evidence="4">Succinate-semialdehyde dehydrogenase / glutarate-semialdehyde dehydrogenase</fullName>
    </submittedName>
</protein>
<proteinExistence type="inferred from homology"/>
<dbReference type="InterPro" id="IPR015590">
    <property type="entry name" value="Aldehyde_DH_dom"/>
</dbReference>
<dbReference type="AlphaFoldDB" id="A0A1H0EGG3"/>
<evidence type="ECO:0000313" key="5">
    <source>
        <dbReference type="Proteomes" id="UP000242957"/>
    </source>
</evidence>
<keyword evidence="2" id="KW-0560">Oxidoreductase</keyword>
<dbReference type="InterPro" id="IPR050740">
    <property type="entry name" value="Aldehyde_DH_Superfamily"/>
</dbReference>
<dbReference type="InterPro" id="IPR016161">
    <property type="entry name" value="Ald_DH/histidinol_DH"/>
</dbReference>
<dbReference type="FunFam" id="3.40.605.10:FF:000007">
    <property type="entry name" value="NAD/NADP-dependent betaine aldehyde dehydrogenase"/>
    <property type="match status" value="1"/>
</dbReference>
<evidence type="ECO:0000256" key="2">
    <source>
        <dbReference type="ARBA" id="ARBA00023002"/>
    </source>
</evidence>
<dbReference type="Proteomes" id="UP000242957">
    <property type="component" value="Unassembled WGS sequence"/>
</dbReference>
<name>A0A1H0EGG3_9PSED</name>
<evidence type="ECO:0000256" key="1">
    <source>
        <dbReference type="ARBA" id="ARBA00009986"/>
    </source>
</evidence>
<dbReference type="PANTHER" id="PTHR43353:SF5">
    <property type="entry name" value="SUCCINATE-SEMIALDEHYDE DEHYDROGENASE, MITOCHONDRIAL"/>
    <property type="match status" value="1"/>
</dbReference>
<organism evidence="4 5">
    <name type="scientific">Pseudomonas jinjuensis</name>
    <dbReference type="NCBI Taxonomy" id="198616"/>
    <lineage>
        <taxon>Bacteria</taxon>
        <taxon>Pseudomonadati</taxon>
        <taxon>Pseudomonadota</taxon>
        <taxon>Gammaproteobacteria</taxon>
        <taxon>Pseudomonadales</taxon>
        <taxon>Pseudomonadaceae</taxon>
        <taxon>Pseudomonas</taxon>
    </lineage>
</organism>
<reference evidence="5" key="1">
    <citation type="submission" date="2016-10" db="EMBL/GenBank/DDBJ databases">
        <authorList>
            <person name="Varghese N."/>
            <person name="Submissions S."/>
        </authorList>
    </citation>
    <scope>NUCLEOTIDE SEQUENCE [LARGE SCALE GENOMIC DNA]</scope>
    <source>
        <strain evidence="5">JCM 21621</strain>
    </source>
</reference>